<keyword evidence="3" id="KW-1185">Reference proteome</keyword>
<feature type="compositionally biased region" description="Basic and acidic residues" evidence="1">
    <location>
        <begin position="60"/>
        <end position="75"/>
    </location>
</feature>
<feature type="region of interest" description="Disordered" evidence="1">
    <location>
        <begin position="1"/>
        <end position="25"/>
    </location>
</feature>
<feature type="non-terminal residue" evidence="2">
    <location>
        <position position="115"/>
    </location>
</feature>
<proteinExistence type="predicted"/>
<evidence type="ECO:0000313" key="3">
    <source>
        <dbReference type="Proteomes" id="UP001189429"/>
    </source>
</evidence>
<dbReference type="Proteomes" id="UP001189429">
    <property type="component" value="Unassembled WGS sequence"/>
</dbReference>
<gene>
    <name evidence="2" type="ORF">PCOR1329_LOCUS56289</name>
</gene>
<feature type="region of interest" description="Disordered" evidence="1">
    <location>
        <begin position="60"/>
        <end position="115"/>
    </location>
</feature>
<reference evidence="2" key="1">
    <citation type="submission" date="2023-10" db="EMBL/GenBank/DDBJ databases">
        <authorList>
            <person name="Chen Y."/>
            <person name="Shah S."/>
            <person name="Dougan E. K."/>
            <person name="Thang M."/>
            <person name="Chan C."/>
        </authorList>
    </citation>
    <scope>NUCLEOTIDE SEQUENCE [LARGE SCALE GENOMIC DNA]</scope>
</reference>
<organism evidence="2 3">
    <name type="scientific">Prorocentrum cordatum</name>
    <dbReference type="NCBI Taxonomy" id="2364126"/>
    <lineage>
        <taxon>Eukaryota</taxon>
        <taxon>Sar</taxon>
        <taxon>Alveolata</taxon>
        <taxon>Dinophyceae</taxon>
        <taxon>Prorocentrales</taxon>
        <taxon>Prorocentraceae</taxon>
        <taxon>Prorocentrum</taxon>
    </lineage>
</organism>
<protein>
    <recommendedName>
        <fullName evidence="4">NYN domain-containing protein</fullName>
    </recommendedName>
</protein>
<feature type="compositionally biased region" description="Low complexity" evidence="1">
    <location>
        <begin position="78"/>
        <end position="88"/>
    </location>
</feature>
<name>A0ABN9VBR3_9DINO</name>
<feature type="non-terminal residue" evidence="2">
    <location>
        <position position="1"/>
    </location>
</feature>
<evidence type="ECO:0000256" key="1">
    <source>
        <dbReference type="SAM" id="MobiDB-lite"/>
    </source>
</evidence>
<dbReference type="EMBL" id="CAUYUJ010016924">
    <property type="protein sequence ID" value="CAK0870096.1"/>
    <property type="molecule type" value="Genomic_DNA"/>
</dbReference>
<evidence type="ECO:0000313" key="2">
    <source>
        <dbReference type="EMBL" id="CAK0870096.1"/>
    </source>
</evidence>
<feature type="compositionally biased region" description="Pro residues" evidence="1">
    <location>
        <begin position="89"/>
        <end position="101"/>
    </location>
</feature>
<accession>A0ABN9VBR3</accession>
<comment type="caution">
    <text evidence="2">The sequence shown here is derived from an EMBL/GenBank/DDBJ whole genome shotgun (WGS) entry which is preliminary data.</text>
</comment>
<evidence type="ECO:0008006" key="4">
    <source>
        <dbReference type="Google" id="ProtNLM"/>
    </source>
</evidence>
<sequence length="115" mass="12774">AWVDSRGVQFFATSREGDPTGDPNDAAIFREARRLLSSPVDIIALLVQDKDFIELARDISGQRKDRTRQSSERRKTYPYLYPSPGAPLLGPPRSPSSPPLDSPRNPGQNAPQERS</sequence>